<evidence type="ECO:0000256" key="4">
    <source>
        <dbReference type="ARBA" id="ARBA00022692"/>
    </source>
</evidence>
<evidence type="ECO:0000256" key="6">
    <source>
        <dbReference type="ARBA" id="ARBA00023136"/>
    </source>
</evidence>
<name>A0AAW0EJE6_9AGAR</name>
<keyword evidence="6 7" id="KW-0472">Membrane</keyword>
<dbReference type="AlphaFoldDB" id="A0AAW0EJE6"/>
<gene>
    <name evidence="7" type="primary">DLT1</name>
    <name evidence="8" type="ORF">R3P38DRAFT_44798</name>
</gene>
<organism evidence="8 9">
    <name type="scientific">Favolaschia claudopus</name>
    <dbReference type="NCBI Taxonomy" id="2862362"/>
    <lineage>
        <taxon>Eukaryota</taxon>
        <taxon>Fungi</taxon>
        <taxon>Dikarya</taxon>
        <taxon>Basidiomycota</taxon>
        <taxon>Agaricomycotina</taxon>
        <taxon>Agaricomycetes</taxon>
        <taxon>Agaricomycetidae</taxon>
        <taxon>Agaricales</taxon>
        <taxon>Marasmiineae</taxon>
        <taxon>Mycenaceae</taxon>
        <taxon>Favolaschia</taxon>
    </lineage>
</organism>
<evidence type="ECO:0000256" key="3">
    <source>
        <dbReference type="ARBA" id="ARBA00021353"/>
    </source>
</evidence>
<dbReference type="PANTHER" id="PTHR40021:SF1">
    <property type="entry name" value="DEFECT AT LOW TEMPERATURE PROTEIN 1"/>
    <property type="match status" value="1"/>
</dbReference>
<comment type="function">
    <text evidence="1 7">Required for growth under high-pressure and low-temperature conditions.</text>
</comment>
<comment type="caution">
    <text evidence="8">The sequence shown here is derived from an EMBL/GenBank/DDBJ whole genome shotgun (WGS) entry which is preliminary data.</text>
</comment>
<dbReference type="InterPro" id="IPR038869">
    <property type="entry name" value="DLT1"/>
</dbReference>
<dbReference type="EMBL" id="JAWWNJ010000001">
    <property type="protein sequence ID" value="KAK7064460.1"/>
    <property type="molecule type" value="Genomic_DNA"/>
</dbReference>
<evidence type="ECO:0000256" key="1">
    <source>
        <dbReference type="ARBA" id="ARBA00002489"/>
    </source>
</evidence>
<accession>A0AAW0EJE6</accession>
<evidence type="ECO:0000313" key="8">
    <source>
        <dbReference type="EMBL" id="KAK7064460.1"/>
    </source>
</evidence>
<feature type="transmembrane region" description="Helical" evidence="7">
    <location>
        <begin position="51"/>
        <end position="72"/>
    </location>
</feature>
<evidence type="ECO:0000256" key="5">
    <source>
        <dbReference type="ARBA" id="ARBA00022989"/>
    </source>
</evidence>
<comment type="similarity">
    <text evidence="2 7">Belongs to the DLT1 family.</text>
</comment>
<reference evidence="8 9" key="1">
    <citation type="journal article" date="2024" name="J Genomics">
        <title>Draft genome sequencing and assembly of Favolaschia claudopus CIRM-BRFM 2984 isolated from oak limbs.</title>
        <authorList>
            <person name="Navarro D."/>
            <person name="Drula E."/>
            <person name="Chaduli D."/>
            <person name="Cazenave R."/>
            <person name="Ahrendt S."/>
            <person name="Wang J."/>
            <person name="Lipzen A."/>
            <person name="Daum C."/>
            <person name="Barry K."/>
            <person name="Grigoriev I.V."/>
            <person name="Favel A."/>
            <person name="Rosso M.N."/>
            <person name="Martin F."/>
        </authorList>
    </citation>
    <scope>NUCLEOTIDE SEQUENCE [LARGE SCALE GENOMIC DNA]</scope>
    <source>
        <strain evidence="8 9">CIRM-BRFM 2984</strain>
    </source>
</reference>
<keyword evidence="4 7" id="KW-0812">Transmembrane</keyword>
<proteinExistence type="inferred from homology"/>
<comment type="subcellular location">
    <subcellularLocation>
        <location evidence="7">Membrane</location>
        <topology evidence="7">Multi-pass membrane protein</topology>
    </subcellularLocation>
</comment>
<dbReference type="Proteomes" id="UP001362999">
    <property type="component" value="Unassembled WGS sequence"/>
</dbReference>
<keyword evidence="5 7" id="KW-1133">Transmembrane helix</keyword>
<evidence type="ECO:0000256" key="2">
    <source>
        <dbReference type="ARBA" id="ARBA00005550"/>
    </source>
</evidence>
<dbReference type="PANTHER" id="PTHR40021">
    <property type="entry name" value="DEFECT AT LOW TEMPERATURE PROTEIN 1"/>
    <property type="match status" value="1"/>
</dbReference>
<keyword evidence="9" id="KW-1185">Reference proteome</keyword>
<evidence type="ECO:0000313" key="9">
    <source>
        <dbReference type="Proteomes" id="UP001362999"/>
    </source>
</evidence>
<feature type="transmembrane region" description="Helical" evidence="7">
    <location>
        <begin position="16"/>
        <end position="39"/>
    </location>
</feature>
<sequence>MFSSKKLLRILSNITYFLLLILIIIFAFLSAVALLSQAVRHAPNRNLNGNINALVIGVSYAVVLGISLLFCLNRRLAVRLRLQRISKAYTIIRRGDVPHPVHEYMTQEYMRTCLISYESLPTDVFHPGWGRPGKQYLVFDATQIRLCISPGTKYEGIRFRRALLDTIQVIDTLAHEVIPAHPSLKPHARMLHHFRFILPLLTTDDPEFTPLHYYDSAIQLARNSSTEPTEEEFTLGMQAADEIVKSLNDCRLEALESSITDFEGSTAES</sequence>
<protein>
    <recommendedName>
        <fullName evidence="3 7">Defect at low temperature protein 1</fullName>
    </recommendedName>
</protein>
<evidence type="ECO:0000256" key="7">
    <source>
        <dbReference type="RuleBase" id="RU367100"/>
    </source>
</evidence>
<dbReference type="GO" id="GO:0016020">
    <property type="term" value="C:membrane"/>
    <property type="evidence" value="ECO:0007669"/>
    <property type="project" value="UniProtKB-SubCell"/>
</dbReference>